<dbReference type="GO" id="GO:0009055">
    <property type="term" value="F:electron transfer activity"/>
    <property type="evidence" value="ECO:0007669"/>
    <property type="project" value="InterPro"/>
</dbReference>
<keyword evidence="5" id="KW-0175">Coiled coil</keyword>
<dbReference type="InterPro" id="IPR022655">
    <property type="entry name" value="DUF1553"/>
</dbReference>
<accession>A0AAU7C9Q7</accession>
<evidence type="ECO:0000259" key="7">
    <source>
        <dbReference type="PROSITE" id="PS51007"/>
    </source>
</evidence>
<evidence type="ECO:0000256" key="5">
    <source>
        <dbReference type="SAM" id="Coils"/>
    </source>
</evidence>
<reference evidence="8" key="1">
    <citation type="submission" date="2024-05" db="EMBL/GenBank/DDBJ databases">
        <title>Planctomycetes of the genus Singulisphaera possess chitinolytic capabilities.</title>
        <authorList>
            <person name="Ivanova A."/>
        </authorList>
    </citation>
    <scope>NUCLEOTIDE SEQUENCE</scope>
    <source>
        <strain evidence="8">Ch08T</strain>
    </source>
</reference>
<sequence length="959" mass="106274">MLASNRRSRVLIVLVFGAILLPREAPGAEPVDYTRQVKPILKQRCYACHGALKRQANLRLDTGQSIRRGGDGGPAAEPGQGDESLLLDRVSETETSLRMPPEGAPLTTEQVAVLRAWIEQGAKSPADEAPETDPRKHWAFLPPVRPPVPALSNPSWIRDPIDAFVAEEHERRGLTPLPAAEPHVLLRRLYLDLIGLAPTRAQLHEFLADPSDAAYERIVDRLLASPQYGERWGRHWMDVWRYSDWYGRRAVPDVLNSYAQIWRWRDWIVRSLNEDKGYDRMVSEMLAADEIAPIDDANVVATGFLVRNFYRWNYNTWMKDNVEHTGKAFLGLTFNCAHCHDHKYDPIKHEDYFALRAIFEPIEIRHDRVAGEPDPGPYPKYDYGKSYKPITSGLVRVFDEKLDAKTFFYTRGESRNVVPGRPPILPGMPGFLGGASFQVRPIDLPPESSYPGLRAFLRKDEVGARDAALAKANADLARSQALAEAAERALADREARLVPGNPRAFADPLLGVLAFPEAAPSVRELQAARTALEAARAAVSLDEAGQDAAQAEHDAIQARIAADDANVASSAGEAAARRRSAAKAERLAMVARAAIGVVREENAVAAARDKPTTELKSALQKLAAARKSLENARTEIATDSPDYTPLSPVYPTRSTGRRAALARWITDRANPLAARVAVNHLWRWHFGNPLVATTSDFGRNGAQPTHPKLLDWLAVELMEPTTPGARAWSMKALHRRLVTSASYRMRSQLTGASEADRNRGIDRENQWYWHFPATRMEAEEVRDGLLHAAGALDPTMGGPDIDFAQGLTSHRRSLYFTHHGEARMTFLELFDASDACDAYKRSTSVVPQQALALVNNELLLNLSRTLADRLWAEAEKSASDAQGRVAIFLDSSFEQILTRLPSARERDLAGTFLTKQAALLARAAGSQESAANSNEAPQARARRDLVHALFSHNDFVTIH</sequence>
<organism evidence="8">
    <name type="scientific">Singulisphaera sp. Ch08</name>
    <dbReference type="NCBI Taxonomy" id="3120278"/>
    <lineage>
        <taxon>Bacteria</taxon>
        <taxon>Pseudomonadati</taxon>
        <taxon>Planctomycetota</taxon>
        <taxon>Planctomycetia</taxon>
        <taxon>Isosphaerales</taxon>
        <taxon>Isosphaeraceae</taxon>
        <taxon>Singulisphaera</taxon>
    </lineage>
</organism>
<evidence type="ECO:0000256" key="2">
    <source>
        <dbReference type="ARBA" id="ARBA00022723"/>
    </source>
</evidence>
<dbReference type="PANTHER" id="PTHR35889:SF3">
    <property type="entry name" value="F-BOX DOMAIN-CONTAINING PROTEIN"/>
    <property type="match status" value="1"/>
</dbReference>
<gene>
    <name evidence="8" type="ORF">V5E97_25735</name>
</gene>
<evidence type="ECO:0000256" key="3">
    <source>
        <dbReference type="ARBA" id="ARBA00023004"/>
    </source>
</evidence>
<feature type="domain" description="Cytochrome c" evidence="7">
    <location>
        <begin position="32"/>
        <end position="122"/>
    </location>
</feature>
<protein>
    <submittedName>
        <fullName evidence="8">PSD1 and planctomycete cytochrome C domain-containing protein</fullName>
    </submittedName>
</protein>
<dbReference type="InterPro" id="IPR011429">
    <property type="entry name" value="Cyt_c_Planctomycete-type"/>
</dbReference>
<evidence type="ECO:0000256" key="1">
    <source>
        <dbReference type="ARBA" id="ARBA00022617"/>
    </source>
</evidence>
<name>A0AAU7C9Q7_9BACT</name>
<feature type="region of interest" description="Disordered" evidence="6">
    <location>
        <begin position="63"/>
        <end position="83"/>
    </location>
</feature>
<dbReference type="Pfam" id="PF07583">
    <property type="entry name" value="PSCyt2"/>
    <property type="match status" value="1"/>
</dbReference>
<dbReference type="GO" id="GO:0046872">
    <property type="term" value="F:metal ion binding"/>
    <property type="evidence" value="ECO:0007669"/>
    <property type="project" value="UniProtKB-KW"/>
</dbReference>
<keyword evidence="3 4" id="KW-0408">Iron</keyword>
<dbReference type="AlphaFoldDB" id="A0AAU7C9Q7"/>
<dbReference type="RefSeq" id="WP_406694479.1">
    <property type="nucleotide sequence ID" value="NZ_CP155447.1"/>
</dbReference>
<dbReference type="InterPro" id="IPR009056">
    <property type="entry name" value="Cyt_c-like_dom"/>
</dbReference>
<dbReference type="InterPro" id="IPR011444">
    <property type="entry name" value="DUF1549"/>
</dbReference>
<dbReference type="PANTHER" id="PTHR35889">
    <property type="entry name" value="CYCLOINULO-OLIGOSACCHARIDE FRUCTANOTRANSFERASE-RELATED"/>
    <property type="match status" value="1"/>
</dbReference>
<keyword evidence="1 4" id="KW-0349">Heme</keyword>
<keyword evidence="2 4" id="KW-0479">Metal-binding</keyword>
<dbReference type="Pfam" id="PF07587">
    <property type="entry name" value="PSD1"/>
    <property type="match status" value="1"/>
</dbReference>
<dbReference type="SUPFAM" id="SSF46626">
    <property type="entry name" value="Cytochrome c"/>
    <property type="match status" value="1"/>
</dbReference>
<proteinExistence type="predicted"/>
<dbReference type="GO" id="GO:0020037">
    <property type="term" value="F:heme binding"/>
    <property type="evidence" value="ECO:0007669"/>
    <property type="project" value="InterPro"/>
</dbReference>
<dbReference type="EMBL" id="CP155447">
    <property type="protein sequence ID" value="XBH01734.1"/>
    <property type="molecule type" value="Genomic_DNA"/>
</dbReference>
<evidence type="ECO:0000256" key="4">
    <source>
        <dbReference type="PROSITE-ProRule" id="PRU00433"/>
    </source>
</evidence>
<evidence type="ECO:0000256" key="6">
    <source>
        <dbReference type="SAM" id="MobiDB-lite"/>
    </source>
</evidence>
<dbReference type="Pfam" id="PF07635">
    <property type="entry name" value="PSCyt1"/>
    <property type="match status" value="1"/>
</dbReference>
<dbReference type="InterPro" id="IPR036909">
    <property type="entry name" value="Cyt_c-like_dom_sf"/>
</dbReference>
<evidence type="ECO:0000313" key="8">
    <source>
        <dbReference type="EMBL" id="XBH01734.1"/>
    </source>
</evidence>
<feature type="coiled-coil region" evidence="5">
    <location>
        <begin position="469"/>
        <end position="496"/>
    </location>
</feature>
<dbReference type="PROSITE" id="PS51007">
    <property type="entry name" value="CYTC"/>
    <property type="match status" value="1"/>
</dbReference>